<keyword evidence="2 5" id="KW-0812">Transmembrane</keyword>
<evidence type="ECO:0000256" key="5">
    <source>
        <dbReference type="SAM" id="Phobius"/>
    </source>
</evidence>
<keyword evidence="4 5" id="KW-0472">Membrane</keyword>
<dbReference type="AlphaFoldDB" id="A0AAN9MVA1"/>
<dbReference type="PANTHER" id="PTHR31234:SF66">
    <property type="entry name" value="LATE EMBRYOGENESIS ABUNDANT PROTEIN"/>
    <property type="match status" value="1"/>
</dbReference>
<keyword evidence="3 5" id="KW-1133">Transmembrane helix</keyword>
<sequence>MATNMPKFKRKLGMGADGRTNPIVWLIAIICTIIAVAVVIAGIAVFIGYIVIHPRVPIISVTDAHLDFLRNDYAGRLQTQIRIVVTAKNGNAKAHATFSKMTFNISYQGQDIAVLVADPFEVPKNSSKELHYVVQSSSIPLNPDQMEEVTNAWKQNEIEFDFKGAARTQWRVGPLGSVKFLCHLDCDLKFRPLNGSYVPSHCTSKSK</sequence>
<evidence type="ECO:0000256" key="4">
    <source>
        <dbReference type="ARBA" id="ARBA00023136"/>
    </source>
</evidence>
<dbReference type="Pfam" id="PF03168">
    <property type="entry name" value="LEA_2"/>
    <property type="match status" value="1"/>
</dbReference>
<evidence type="ECO:0000313" key="8">
    <source>
        <dbReference type="Proteomes" id="UP001367508"/>
    </source>
</evidence>
<dbReference type="PANTHER" id="PTHR31234">
    <property type="entry name" value="LATE EMBRYOGENESIS ABUNDANT (LEA) HYDROXYPROLINE-RICH GLYCOPROTEIN FAMILY"/>
    <property type="match status" value="1"/>
</dbReference>
<dbReference type="GO" id="GO:0098542">
    <property type="term" value="P:defense response to other organism"/>
    <property type="evidence" value="ECO:0007669"/>
    <property type="project" value="InterPro"/>
</dbReference>
<evidence type="ECO:0000256" key="1">
    <source>
        <dbReference type="ARBA" id="ARBA00004167"/>
    </source>
</evidence>
<name>A0AAN9MVA1_CANGL</name>
<reference evidence="7 8" key="1">
    <citation type="submission" date="2024-01" db="EMBL/GenBank/DDBJ databases">
        <title>The genomes of 5 underutilized Papilionoideae crops provide insights into root nodulation and disease resistanc.</title>
        <authorList>
            <person name="Jiang F."/>
        </authorList>
    </citation>
    <scope>NUCLEOTIDE SEQUENCE [LARGE SCALE GENOMIC DNA]</scope>
    <source>
        <strain evidence="7">LVBAO_FW01</strain>
        <tissue evidence="7">Leaves</tissue>
    </source>
</reference>
<comment type="subcellular location">
    <subcellularLocation>
        <location evidence="1">Membrane</location>
        <topology evidence="1">Single-pass membrane protein</topology>
    </subcellularLocation>
</comment>
<dbReference type="Proteomes" id="UP001367508">
    <property type="component" value="Unassembled WGS sequence"/>
</dbReference>
<dbReference type="InterPro" id="IPR044839">
    <property type="entry name" value="NDR1-like"/>
</dbReference>
<accession>A0AAN9MVA1</accession>
<evidence type="ECO:0000256" key="2">
    <source>
        <dbReference type="ARBA" id="ARBA00022692"/>
    </source>
</evidence>
<keyword evidence="8" id="KW-1185">Reference proteome</keyword>
<feature type="domain" description="Late embryogenesis abundant protein LEA-2 subgroup" evidence="6">
    <location>
        <begin position="85"/>
        <end position="170"/>
    </location>
</feature>
<dbReference type="EMBL" id="JAYMYQ010000001">
    <property type="protein sequence ID" value="KAK7360551.1"/>
    <property type="molecule type" value="Genomic_DNA"/>
</dbReference>
<feature type="transmembrane region" description="Helical" evidence="5">
    <location>
        <begin position="23"/>
        <end position="52"/>
    </location>
</feature>
<dbReference type="InterPro" id="IPR004864">
    <property type="entry name" value="LEA_2"/>
</dbReference>
<gene>
    <name evidence="7" type="ORF">VNO77_02557</name>
</gene>
<organism evidence="7 8">
    <name type="scientific">Canavalia gladiata</name>
    <name type="common">Sword bean</name>
    <name type="synonym">Dolichos gladiatus</name>
    <dbReference type="NCBI Taxonomy" id="3824"/>
    <lineage>
        <taxon>Eukaryota</taxon>
        <taxon>Viridiplantae</taxon>
        <taxon>Streptophyta</taxon>
        <taxon>Embryophyta</taxon>
        <taxon>Tracheophyta</taxon>
        <taxon>Spermatophyta</taxon>
        <taxon>Magnoliopsida</taxon>
        <taxon>eudicotyledons</taxon>
        <taxon>Gunneridae</taxon>
        <taxon>Pentapetalae</taxon>
        <taxon>rosids</taxon>
        <taxon>fabids</taxon>
        <taxon>Fabales</taxon>
        <taxon>Fabaceae</taxon>
        <taxon>Papilionoideae</taxon>
        <taxon>50 kb inversion clade</taxon>
        <taxon>NPAAA clade</taxon>
        <taxon>indigoferoid/millettioid clade</taxon>
        <taxon>Phaseoleae</taxon>
        <taxon>Canavalia</taxon>
    </lineage>
</organism>
<evidence type="ECO:0000256" key="3">
    <source>
        <dbReference type="ARBA" id="ARBA00022989"/>
    </source>
</evidence>
<evidence type="ECO:0000259" key="6">
    <source>
        <dbReference type="Pfam" id="PF03168"/>
    </source>
</evidence>
<proteinExistence type="predicted"/>
<dbReference type="GO" id="GO:0005886">
    <property type="term" value="C:plasma membrane"/>
    <property type="evidence" value="ECO:0007669"/>
    <property type="project" value="TreeGrafter"/>
</dbReference>
<evidence type="ECO:0000313" key="7">
    <source>
        <dbReference type="EMBL" id="KAK7360551.1"/>
    </source>
</evidence>
<protein>
    <recommendedName>
        <fullName evidence="6">Late embryogenesis abundant protein LEA-2 subgroup domain-containing protein</fullName>
    </recommendedName>
</protein>
<comment type="caution">
    <text evidence="7">The sequence shown here is derived from an EMBL/GenBank/DDBJ whole genome shotgun (WGS) entry which is preliminary data.</text>
</comment>